<dbReference type="InterPro" id="IPR005225">
    <property type="entry name" value="Small_GTP-bd"/>
</dbReference>
<comment type="subcellular location">
    <subcellularLocation>
        <location evidence="1">Cell membrane</location>
        <topology evidence="1">Lipid-anchor</topology>
    </subcellularLocation>
</comment>
<evidence type="ECO:0000256" key="7">
    <source>
        <dbReference type="ARBA" id="ARBA00038061"/>
    </source>
</evidence>
<dbReference type="GO" id="GO:0031681">
    <property type="term" value="F:G-protein beta-subunit binding"/>
    <property type="evidence" value="ECO:0007669"/>
    <property type="project" value="TreeGrafter"/>
</dbReference>
<dbReference type="PANTHER" id="PTHR46149:SF3">
    <property type="entry name" value="MIP08469P"/>
    <property type="match status" value="1"/>
</dbReference>
<evidence type="ECO:0000256" key="5">
    <source>
        <dbReference type="ARBA" id="ARBA00023136"/>
    </source>
</evidence>
<dbReference type="Gene3D" id="3.40.50.300">
    <property type="entry name" value="P-loop containing nucleotide triphosphate hydrolases"/>
    <property type="match status" value="1"/>
</dbReference>
<evidence type="ECO:0000256" key="4">
    <source>
        <dbReference type="ARBA" id="ARBA00023134"/>
    </source>
</evidence>
<evidence type="ECO:0000256" key="8">
    <source>
        <dbReference type="SAM" id="MobiDB-lite"/>
    </source>
</evidence>
<evidence type="ECO:0000313" key="10">
    <source>
        <dbReference type="WBParaSite" id="PgB02X_g026_t02"/>
    </source>
</evidence>
<dbReference type="AlphaFoldDB" id="A0A914ZFK5"/>
<dbReference type="PROSITE" id="PS51419">
    <property type="entry name" value="RAB"/>
    <property type="match status" value="1"/>
</dbReference>
<feature type="compositionally biased region" description="Polar residues" evidence="8">
    <location>
        <begin position="1"/>
        <end position="13"/>
    </location>
</feature>
<evidence type="ECO:0000313" key="9">
    <source>
        <dbReference type="Proteomes" id="UP000887569"/>
    </source>
</evidence>
<dbReference type="InterPro" id="IPR027417">
    <property type="entry name" value="P-loop_NTPase"/>
</dbReference>
<dbReference type="GO" id="GO:0005525">
    <property type="term" value="F:GTP binding"/>
    <property type="evidence" value="ECO:0007669"/>
    <property type="project" value="UniProtKB-KW"/>
</dbReference>
<dbReference type="GO" id="GO:0003924">
    <property type="term" value="F:GTPase activity"/>
    <property type="evidence" value="ECO:0007669"/>
    <property type="project" value="InterPro"/>
</dbReference>
<keyword evidence="2" id="KW-1003">Cell membrane</keyword>
<dbReference type="Proteomes" id="UP000887569">
    <property type="component" value="Unplaced"/>
</dbReference>
<dbReference type="Pfam" id="PF00071">
    <property type="entry name" value="Ras"/>
    <property type="match status" value="1"/>
</dbReference>
<dbReference type="PANTHER" id="PTHR46149">
    <property type="entry name" value="MIP08469P"/>
    <property type="match status" value="1"/>
</dbReference>
<evidence type="ECO:0000256" key="1">
    <source>
        <dbReference type="ARBA" id="ARBA00004193"/>
    </source>
</evidence>
<sequence>MSLLSRRSPQTHSRLVRLPSKMGESTQRDSGSCPNSPAVKKVFRLVVVGSARTGKSAIVNRFLNNEFEERYIPTIENFHRKLYKIRGELFQLDIVDCSGNDPFPATRKLSYTSGDMFLIVSAVDQEESVSHMIDISNQIIECKMTRKGVTGRSIPMLFVLNKIDLPRTRWQVDYDEVCNLVAAATNSSNNICQCSASTPTNIENVFGRIFTMAKLPKFVNPELHKALRNELSADAIIEESKKKKILQRMKSHFSKEDDGIYTDVNARRPSLRTDLLINRTITGGLQSRRVSSLDDKKCTIS</sequence>
<dbReference type="InterPro" id="IPR001806">
    <property type="entry name" value="Small_GTPase"/>
</dbReference>
<accession>A0A914ZFK5</accession>
<dbReference type="PRINTS" id="PR00449">
    <property type="entry name" value="RASTRNSFRMNG"/>
</dbReference>
<keyword evidence="4" id="KW-0342">GTP-binding</keyword>
<keyword evidence="3" id="KW-0488">Methylation</keyword>
<dbReference type="WBParaSite" id="PgB02X_g026_t02">
    <property type="protein sequence ID" value="PgB02X_g026_t02"/>
    <property type="gene ID" value="PgB02X_g026"/>
</dbReference>
<keyword evidence="9" id="KW-1185">Reference proteome</keyword>
<comment type="similarity">
    <text evidence="7">Belongs to the small GTPase superfamily. RasD family.</text>
</comment>
<dbReference type="SMART" id="SM00174">
    <property type="entry name" value="RHO"/>
    <property type="match status" value="1"/>
</dbReference>
<keyword evidence="6" id="KW-0449">Lipoprotein</keyword>
<dbReference type="NCBIfam" id="TIGR00231">
    <property type="entry name" value="small_GTP"/>
    <property type="match status" value="1"/>
</dbReference>
<dbReference type="PROSITE" id="PS51421">
    <property type="entry name" value="RAS"/>
    <property type="match status" value="1"/>
</dbReference>
<evidence type="ECO:0000256" key="3">
    <source>
        <dbReference type="ARBA" id="ARBA00022481"/>
    </source>
</evidence>
<dbReference type="SMART" id="SM00175">
    <property type="entry name" value="RAB"/>
    <property type="match status" value="1"/>
</dbReference>
<evidence type="ECO:0000256" key="2">
    <source>
        <dbReference type="ARBA" id="ARBA00022475"/>
    </source>
</evidence>
<feature type="compositionally biased region" description="Polar residues" evidence="8">
    <location>
        <begin position="23"/>
        <end position="35"/>
    </location>
</feature>
<dbReference type="GO" id="GO:0007165">
    <property type="term" value="P:signal transduction"/>
    <property type="evidence" value="ECO:0007669"/>
    <property type="project" value="TreeGrafter"/>
</dbReference>
<feature type="region of interest" description="Disordered" evidence="8">
    <location>
        <begin position="1"/>
        <end position="35"/>
    </location>
</feature>
<dbReference type="SUPFAM" id="SSF52540">
    <property type="entry name" value="P-loop containing nucleoside triphosphate hydrolases"/>
    <property type="match status" value="1"/>
</dbReference>
<proteinExistence type="inferred from homology"/>
<keyword evidence="4" id="KW-0547">Nucleotide-binding</keyword>
<name>A0A914ZFK5_PARUN</name>
<dbReference type="GO" id="GO:0005886">
    <property type="term" value="C:plasma membrane"/>
    <property type="evidence" value="ECO:0007669"/>
    <property type="project" value="UniProtKB-SubCell"/>
</dbReference>
<organism evidence="9 10">
    <name type="scientific">Parascaris univalens</name>
    <name type="common">Nematode worm</name>
    <dbReference type="NCBI Taxonomy" id="6257"/>
    <lineage>
        <taxon>Eukaryota</taxon>
        <taxon>Metazoa</taxon>
        <taxon>Ecdysozoa</taxon>
        <taxon>Nematoda</taxon>
        <taxon>Chromadorea</taxon>
        <taxon>Rhabditida</taxon>
        <taxon>Spirurina</taxon>
        <taxon>Ascaridomorpha</taxon>
        <taxon>Ascaridoidea</taxon>
        <taxon>Ascarididae</taxon>
        <taxon>Parascaris</taxon>
    </lineage>
</organism>
<keyword evidence="5" id="KW-0472">Membrane</keyword>
<reference evidence="10" key="1">
    <citation type="submission" date="2022-11" db="UniProtKB">
        <authorList>
            <consortium name="WormBaseParasite"/>
        </authorList>
    </citation>
    <scope>IDENTIFICATION</scope>
</reference>
<protein>
    <submittedName>
        <fullName evidence="10">GTP-binding protein Rhes</fullName>
    </submittedName>
</protein>
<dbReference type="SMART" id="SM00173">
    <property type="entry name" value="RAS"/>
    <property type="match status" value="1"/>
</dbReference>
<evidence type="ECO:0000256" key="6">
    <source>
        <dbReference type="ARBA" id="ARBA00023288"/>
    </source>
</evidence>
<dbReference type="InterPro" id="IPR052236">
    <property type="entry name" value="Small_GTPase_RasD"/>
</dbReference>